<evidence type="ECO:0000256" key="4">
    <source>
        <dbReference type="SAM" id="Coils"/>
    </source>
</evidence>
<dbReference type="Gene3D" id="3.30.40.10">
    <property type="entry name" value="Zinc/RING finger domain, C3HC4 (zinc finger)"/>
    <property type="match status" value="1"/>
</dbReference>
<feature type="domain" description="RING-type" evidence="6">
    <location>
        <begin position="12"/>
        <end position="37"/>
    </location>
</feature>
<dbReference type="Pfam" id="PF13639">
    <property type="entry name" value="zf-RING_2"/>
    <property type="match status" value="1"/>
</dbReference>
<name>A0A077ZII0_TRITR</name>
<keyword evidence="2" id="KW-0862">Zinc</keyword>
<dbReference type="SUPFAM" id="SSF57850">
    <property type="entry name" value="RING/U-box"/>
    <property type="match status" value="1"/>
</dbReference>
<keyword evidence="1 3" id="KW-0863">Zinc-finger</keyword>
<dbReference type="Proteomes" id="UP000030665">
    <property type="component" value="Unassembled WGS sequence"/>
</dbReference>
<dbReference type="InterPro" id="IPR001841">
    <property type="entry name" value="Znf_RING"/>
</dbReference>
<dbReference type="AlphaFoldDB" id="A0A077ZII0"/>
<reference evidence="7" key="1">
    <citation type="submission" date="2014-01" db="EMBL/GenBank/DDBJ databases">
        <authorList>
            <person name="Aslett M."/>
        </authorList>
    </citation>
    <scope>NUCLEOTIDE SEQUENCE</scope>
</reference>
<dbReference type="PROSITE" id="PS50089">
    <property type="entry name" value="ZF_RING_2"/>
    <property type="match status" value="1"/>
</dbReference>
<evidence type="ECO:0000256" key="2">
    <source>
        <dbReference type="ARBA" id="ARBA00022833"/>
    </source>
</evidence>
<dbReference type="GO" id="GO:0016567">
    <property type="term" value="P:protein ubiquitination"/>
    <property type="evidence" value="ECO:0007669"/>
    <property type="project" value="TreeGrafter"/>
</dbReference>
<proteinExistence type="predicted"/>
<evidence type="ECO:0000313" key="7">
    <source>
        <dbReference type="EMBL" id="CDW59413.1"/>
    </source>
</evidence>
<dbReference type="GO" id="GO:0061630">
    <property type="term" value="F:ubiquitin protein ligase activity"/>
    <property type="evidence" value="ECO:0007669"/>
    <property type="project" value="TreeGrafter"/>
</dbReference>
<gene>
    <name evidence="7" type="ORF">TTRE_0000774701</name>
</gene>
<evidence type="ECO:0000256" key="3">
    <source>
        <dbReference type="PROSITE-ProRule" id="PRU00175"/>
    </source>
</evidence>
<dbReference type="GO" id="GO:0008270">
    <property type="term" value="F:zinc ion binding"/>
    <property type="evidence" value="ECO:0007669"/>
    <property type="project" value="UniProtKB-KW"/>
</dbReference>
<dbReference type="STRING" id="36087.A0A077ZII0"/>
<accession>A0A077ZII0</accession>
<evidence type="ECO:0000256" key="5">
    <source>
        <dbReference type="SAM" id="MobiDB-lite"/>
    </source>
</evidence>
<dbReference type="PANTHER" id="PTHR46569:SF1">
    <property type="entry name" value="E3 UBIQUITIN-PROTEIN LIGASE RFWD3-RELATED"/>
    <property type="match status" value="1"/>
</dbReference>
<dbReference type="InterPro" id="IPR052639">
    <property type="entry name" value="TRAIP_ubiq-protein_ligase"/>
</dbReference>
<dbReference type="GO" id="GO:0090734">
    <property type="term" value="C:site of DNA damage"/>
    <property type="evidence" value="ECO:0007669"/>
    <property type="project" value="TreeGrafter"/>
</dbReference>
<feature type="coiled-coil region" evidence="4">
    <location>
        <begin position="75"/>
        <end position="147"/>
    </location>
</feature>
<keyword evidence="1 3" id="KW-0479">Metal-binding</keyword>
<evidence type="ECO:0000313" key="8">
    <source>
        <dbReference type="Proteomes" id="UP000030665"/>
    </source>
</evidence>
<organism evidence="7 8">
    <name type="scientific">Trichuris trichiura</name>
    <name type="common">Whipworm</name>
    <name type="synonym">Trichocephalus trichiurus</name>
    <dbReference type="NCBI Taxonomy" id="36087"/>
    <lineage>
        <taxon>Eukaryota</taxon>
        <taxon>Metazoa</taxon>
        <taxon>Ecdysozoa</taxon>
        <taxon>Nematoda</taxon>
        <taxon>Enoplea</taxon>
        <taxon>Dorylaimia</taxon>
        <taxon>Trichinellida</taxon>
        <taxon>Trichuridae</taxon>
        <taxon>Trichuris</taxon>
    </lineage>
</organism>
<keyword evidence="4" id="KW-0175">Coiled coil</keyword>
<protein>
    <submittedName>
        <fullName evidence="7">Ring finger protein 167</fullName>
    </submittedName>
</protein>
<dbReference type="OrthoDB" id="6105938at2759"/>
<sequence length="315" mass="35586">MERCQVNDLSALKCGHTFHAECVRRWLLSNPYCPTCRCPCRANSCMYKLQLEIVGKTDENEDSHNSSVDDVEFWQTALQNESNEFEAKIGELESETKKLEKHLSQIATDLKLCQRAVKDVSKVERANAKLKADLTKMKKENDILKRLVELDKTDALESCISGIEDIAALKFCVEVMKRKHKELMSSCSKEAEESLRANSELARIRKENAAMRQGLTGDSEESSISSKPEQETVEEPAESMAAGPSSATGKGRRNARRKKRPISNLDEEYHLRDDEDDESDPFEGFSMTLRSGVGARALRYAFSSDAQRPKKARRK</sequence>
<dbReference type="GO" id="GO:0031297">
    <property type="term" value="P:replication fork processing"/>
    <property type="evidence" value="ECO:0007669"/>
    <property type="project" value="TreeGrafter"/>
</dbReference>
<feature type="compositionally biased region" description="Basic residues" evidence="5">
    <location>
        <begin position="250"/>
        <end position="261"/>
    </location>
</feature>
<reference evidence="7" key="2">
    <citation type="submission" date="2014-03" db="EMBL/GenBank/DDBJ databases">
        <title>The whipworm genome and dual-species transcriptomics of an intimate host-pathogen interaction.</title>
        <authorList>
            <person name="Foth B.J."/>
            <person name="Tsai I.J."/>
            <person name="Reid A.J."/>
            <person name="Bancroft A.J."/>
            <person name="Nichol S."/>
            <person name="Tracey A."/>
            <person name="Holroyd N."/>
            <person name="Cotton J.A."/>
            <person name="Stanley E.J."/>
            <person name="Zarowiecki M."/>
            <person name="Liu J.Z."/>
            <person name="Huckvale T."/>
            <person name="Cooper P.J."/>
            <person name="Grencis R.K."/>
            <person name="Berriman M."/>
        </authorList>
    </citation>
    <scope>NUCLEOTIDE SEQUENCE [LARGE SCALE GENOMIC DNA]</scope>
</reference>
<evidence type="ECO:0000256" key="1">
    <source>
        <dbReference type="ARBA" id="ARBA00022771"/>
    </source>
</evidence>
<dbReference type="PANTHER" id="PTHR46569">
    <property type="entry name" value="E3 UBIQUITIN-PROTEIN LIGASE TRAIP"/>
    <property type="match status" value="1"/>
</dbReference>
<keyword evidence="8" id="KW-1185">Reference proteome</keyword>
<evidence type="ECO:0000259" key="6">
    <source>
        <dbReference type="PROSITE" id="PS50089"/>
    </source>
</evidence>
<dbReference type="EMBL" id="HG806588">
    <property type="protein sequence ID" value="CDW59413.1"/>
    <property type="molecule type" value="Genomic_DNA"/>
</dbReference>
<dbReference type="InterPro" id="IPR013083">
    <property type="entry name" value="Znf_RING/FYVE/PHD"/>
</dbReference>
<dbReference type="GO" id="GO:0005634">
    <property type="term" value="C:nucleus"/>
    <property type="evidence" value="ECO:0007669"/>
    <property type="project" value="TreeGrafter"/>
</dbReference>
<feature type="region of interest" description="Disordered" evidence="5">
    <location>
        <begin position="211"/>
        <end position="286"/>
    </location>
</feature>